<dbReference type="EC" id="2.7.11.1" evidence="2"/>
<keyword evidence="1" id="KW-0812">Transmembrane</keyword>
<dbReference type="eggNOG" id="ENOG502SHV6">
    <property type="taxonomic scope" value="Eukaryota"/>
</dbReference>
<dbReference type="OMA" id="KIECINY"/>
<dbReference type="InterPro" id="IPR011009">
    <property type="entry name" value="Kinase-like_dom_sf"/>
</dbReference>
<accession>G0QZD8</accession>
<proteinExistence type="predicted"/>
<dbReference type="InterPro" id="IPR015915">
    <property type="entry name" value="Kelch-typ_b-propeller"/>
</dbReference>
<dbReference type="GO" id="GO:0004674">
    <property type="term" value="F:protein serine/threonine kinase activity"/>
    <property type="evidence" value="ECO:0007669"/>
    <property type="project" value="UniProtKB-EC"/>
</dbReference>
<keyword evidence="1" id="KW-0472">Membrane</keyword>
<dbReference type="EMBL" id="GL984145">
    <property type="protein sequence ID" value="EGR29407.1"/>
    <property type="molecule type" value="Genomic_DNA"/>
</dbReference>
<dbReference type="Gene3D" id="2.120.10.80">
    <property type="entry name" value="Kelch-type beta propeller"/>
    <property type="match status" value="1"/>
</dbReference>
<feature type="transmembrane region" description="Helical" evidence="1">
    <location>
        <begin position="21"/>
        <end position="42"/>
    </location>
</feature>
<reference evidence="2 3" key="1">
    <citation type="submission" date="2011-07" db="EMBL/GenBank/DDBJ databases">
        <authorList>
            <person name="Coyne R."/>
            <person name="Brami D."/>
            <person name="Johnson J."/>
            <person name="Hostetler J."/>
            <person name="Hannick L."/>
            <person name="Clark T."/>
            <person name="Cassidy-Hanley D."/>
            <person name="Inman J."/>
        </authorList>
    </citation>
    <scope>NUCLEOTIDE SEQUENCE [LARGE SCALE GENOMIC DNA]</scope>
    <source>
        <strain evidence="2 3">G5</strain>
    </source>
</reference>
<evidence type="ECO:0000313" key="2">
    <source>
        <dbReference type="EMBL" id="EGR29407.1"/>
    </source>
</evidence>
<gene>
    <name evidence="2" type="ORF">IMG5_156000</name>
</gene>
<name>G0QZD8_ICHMU</name>
<dbReference type="STRING" id="857967.G0QZD8"/>
<dbReference type="AlphaFoldDB" id="G0QZD8"/>
<evidence type="ECO:0000313" key="3">
    <source>
        <dbReference type="Proteomes" id="UP000008983"/>
    </source>
</evidence>
<dbReference type="SUPFAM" id="SSF117281">
    <property type="entry name" value="Kelch motif"/>
    <property type="match status" value="1"/>
</dbReference>
<sequence length="886" mass="105773">MIGKKKYKVKIQKYNKLIKYIYIYIYIYINYYIYIYIFIYFYQLNKVYEGPRNYLWRRNAFHFYDPHNKFIYCINDSNNIFEKGIRYSYFDTSLQNGDFKEGNLRFACSTEEIYESFINLTMQIQQVNYCTEIQHGVFLMHASKNIYTLDFNYKCFYSFSSLKQLQNYKLNNTNHPRQYQYTYKILNQPFEIKFYNQYNFGSNVTFQQGLLHILGRKEIETVLCSYELFPQQGTMVLRKCKSLHFFEDLLQRIPKDIQDIVTYQQKIKTNNIKNQKNILYEQQSQINKSQKDTKDIKEQNIQKKNTSKNNIYSMRKIKIQSLSDFQNFVILLEQTIQTKHLIGIKQCYLEQEEISTSSVQYYVVLIEEYCKMSLMDEILQRQNQQKPFKSKHIAYILKAVFKTILCLQDISILHGNIVPKFVYYTNRDEIKIAGWYLENRSEFQNDLYDACTLIYQTATLNFDENSDFALTNDILQLNRNKLDEYPGLFQFLNNCLISAQHQQEQIDVDQLSIQIKEVYQSLQVKELKDLKNGLISLNKRIFWIGYNSNYIITNFYDDIGFCKTEVIQQNHIPYKFSKYNMFAFDGETTMYISGAQKEEFKYQTFYSLEFTYVNQSTSRLRKLKDIPFACLSPTLLWLNGWVYCIGGYEIQFDGSKHINKKAFRYSIKENDWEQLADIPIGIVNSTALQSQNGQSIYLLGGISDDVELRRKELNVIIYNVEYDEWSLNVDLSIKSPFVNNRFIKPVVDQIGFNIFLTVQRSSDKIIIRFFELEKGGINLKFIIDDERDKLLKDQIKDQDVFNEYKGLEYYQAFQDELSMIFIKDTMYFFDELTKNLVKVIFDNYINVRIEKQPCGIIGKEKIEHDQVSYNENQSNESFYFNGDYFS</sequence>
<dbReference type="InParanoid" id="G0QZD8"/>
<dbReference type="Proteomes" id="UP000008983">
    <property type="component" value="Unassembled WGS sequence"/>
</dbReference>
<organism evidence="2 3">
    <name type="scientific">Ichthyophthirius multifiliis</name>
    <name type="common">White spot disease agent</name>
    <name type="synonym">Ich</name>
    <dbReference type="NCBI Taxonomy" id="5932"/>
    <lineage>
        <taxon>Eukaryota</taxon>
        <taxon>Sar</taxon>
        <taxon>Alveolata</taxon>
        <taxon>Ciliophora</taxon>
        <taxon>Intramacronucleata</taxon>
        <taxon>Oligohymenophorea</taxon>
        <taxon>Hymenostomatida</taxon>
        <taxon>Ophryoglenina</taxon>
        <taxon>Ichthyophthirius</taxon>
    </lineage>
</organism>
<keyword evidence="3" id="KW-1185">Reference proteome</keyword>
<dbReference type="SUPFAM" id="SSF56112">
    <property type="entry name" value="Protein kinase-like (PK-like)"/>
    <property type="match status" value="1"/>
</dbReference>
<dbReference type="GeneID" id="14905509"/>
<keyword evidence="1" id="KW-1133">Transmembrane helix</keyword>
<dbReference type="Gene3D" id="1.10.510.10">
    <property type="entry name" value="Transferase(Phosphotransferase) domain 1"/>
    <property type="match status" value="1"/>
</dbReference>
<keyword evidence="2" id="KW-0808">Transferase</keyword>
<protein>
    <submittedName>
        <fullName evidence="2">Kelch motif family protein, putative</fullName>
        <ecNumber evidence="2">2.7.11.1</ecNumber>
    </submittedName>
</protein>
<dbReference type="RefSeq" id="XP_004030643.1">
    <property type="nucleotide sequence ID" value="XM_004030595.1"/>
</dbReference>
<evidence type="ECO:0000256" key="1">
    <source>
        <dbReference type="SAM" id="Phobius"/>
    </source>
</evidence>
<dbReference type="OrthoDB" id="432528at2759"/>